<dbReference type="RefSeq" id="YP_001671748.1">
    <property type="nucleotide sequence ID" value="NC_010324.1"/>
</dbReference>
<gene>
    <name evidence="1" type="ORF">phi32_3</name>
</gene>
<dbReference type="Proteomes" id="UP000002006">
    <property type="component" value="Segment"/>
</dbReference>
<dbReference type="EMBL" id="EU330206">
    <property type="protein sequence ID" value="ABY52804.1"/>
    <property type="molecule type" value="Genomic_DNA"/>
</dbReference>
<reference evidence="2" key="1">
    <citation type="journal article" date="2008" name="J. Mol. Biol.">
        <title>Genomic and proteomic analysis of phiEco32, a novel Escherichia coli bacteriophage.</title>
        <authorList>
            <person name="Savalia D."/>
            <person name="Westblade L.F."/>
            <person name="Goel M."/>
            <person name="Florens L."/>
            <person name="Kemp P."/>
            <person name="Akulenko N."/>
            <person name="Pavlova O."/>
            <person name="Padovan J.C."/>
            <person name="Chait B.T."/>
            <person name="Washburn M.P."/>
            <person name="Ackermann H.W."/>
            <person name="Mushegian A."/>
            <person name="Gabisonia T."/>
            <person name="Molineux I."/>
            <person name="Severinov K."/>
        </authorList>
    </citation>
    <scope>NUCLEOTIDE SEQUENCE [LARGE SCALE GENOMIC DNA]</scope>
</reference>
<evidence type="ECO:0000313" key="2">
    <source>
        <dbReference type="Proteomes" id="UP000002006"/>
    </source>
</evidence>
<evidence type="ECO:0000313" key="1">
    <source>
        <dbReference type="EMBL" id="ABY52804.1"/>
    </source>
</evidence>
<dbReference type="KEGG" id="vg:5896913"/>
<accession>B0FIG5</accession>
<organism evidence="1 2">
    <name type="scientific">Escherichia phage Phieco32</name>
    <name type="common">Escherichia coli phage phi32</name>
    <dbReference type="NCBI Taxonomy" id="2679905"/>
    <lineage>
        <taxon>Viruses</taxon>
        <taxon>Duplodnaviria</taxon>
        <taxon>Heunggongvirae</taxon>
        <taxon>Uroviricota</taxon>
        <taxon>Caudoviricetes</taxon>
        <taxon>Mktvariviridae</taxon>
        <taxon>Gordonclarkvirinae</taxon>
        <taxon>Kuravirus</taxon>
        <taxon>Kuravirus phiEco32</taxon>
    </lineage>
</organism>
<proteinExistence type="predicted"/>
<keyword evidence="2" id="KW-1185">Reference proteome</keyword>
<protein>
    <submittedName>
        <fullName evidence="1">Uncharacterized protein</fullName>
    </submittedName>
</protein>
<sequence>MNTVASLKKTTKMNTGTLTGVNVRWPLRVGLMMCPLYSYSEEKNYEFSIRLFIRDGASV</sequence>
<dbReference type="GeneID" id="5896913"/>
<organismHost>
    <name type="scientific">Escherichia coli</name>
    <dbReference type="NCBI Taxonomy" id="562"/>
</organismHost>
<name>B0FIG5_BPE32</name>